<accession>A0A919E515</accession>
<organism evidence="2 3">
    <name type="scientific">Streptomyces fumanus</name>
    <dbReference type="NCBI Taxonomy" id="67302"/>
    <lineage>
        <taxon>Bacteria</taxon>
        <taxon>Bacillati</taxon>
        <taxon>Actinomycetota</taxon>
        <taxon>Actinomycetes</taxon>
        <taxon>Kitasatosporales</taxon>
        <taxon>Streptomycetaceae</taxon>
        <taxon>Streptomyces</taxon>
    </lineage>
</organism>
<evidence type="ECO:0000313" key="2">
    <source>
        <dbReference type="EMBL" id="GHF13674.1"/>
    </source>
</evidence>
<evidence type="ECO:0000256" key="1">
    <source>
        <dbReference type="SAM" id="MobiDB-lite"/>
    </source>
</evidence>
<keyword evidence="3" id="KW-1185">Reference proteome</keyword>
<protein>
    <submittedName>
        <fullName evidence="2">Uncharacterized protein</fullName>
    </submittedName>
</protein>
<proteinExistence type="predicted"/>
<reference evidence="2" key="2">
    <citation type="submission" date="2020-09" db="EMBL/GenBank/DDBJ databases">
        <authorList>
            <person name="Sun Q."/>
            <person name="Ohkuma M."/>
        </authorList>
    </citation>
    <scope>NUCLEOTIDE SEQUENCE</scope>
    <source>
        <strain evidence="2">JCM 4477</strain>
    </source>
</reference>
<reference evidence="2" key="1">
    <citation type="journal article" date="2014" name="Int. J. Syst. Evol. Microbiol.">
        <title>Complete genome sequence of Corynebacterium casei LMG S-19264T (=DSM 44701T), isolated from a smear-ripened cheese.</title>
        <authorList>
            <consortium name="US DOE Joint Genome Institute (JGI-PGF)"/>
            <person name="Walter F."/>
            <person name="Albersmeier A."/>
            <person name="Kalinowski J."/>
            <person name="Ruckert C."/>
        </authorList>
    </citation>
    <scope>NUCLEOTIDE SEQUENCE</scope>
    <source>
        <strain evidence="2">JCM 4477</strain>
    </source>
</reference>
<evidence type="ECO:0000313" key="3">
    <source>
        <dbReference type="Proteomes" id="UP000630718"/>
    </source>
</evidence>
<feature type="region of interest" description="Disordered" evidence="1">
    <location>
        <begin position="1"/>
        <end position="86"/>
    </location>
</feature>
<dbReference type="EMBL" id="BNBI01000009">
    <property type="protein sequence ID" value="GHF13674.1"/>
    <property type="molecule type" value="Genomic_DNA"/>
</dbReference>
<dbReference type="AlphaFoldDB" id="A0A919E515"/>
<gene>
    <name evidence="2" type="ORF">GCM10018772_43670</name>
</gene>
<comment type="caution">
    <text evidence="2">The sequence shown here is derived from an EMBL/GenBank/DDBJ whole genome shotgun (WGS) entry which is preliminary data.</text>
</comment>
<sequence>MPHQRLAGLGEPHLPARADQQGGADGGFQGLHLLADGGLGAAQLTPRRGEGAGGGDGTQYPEMTSLDHAPEDKPCFDTAANNPSTL</sequence>
<name>A0A919E515_9ACTN</name>
<dbReference type="Proteomes" id="UP000630718">
    <property type="component" value="Unassembled WGS sequence"/>
</dbReference>